<evidence type="ECO:0008006" key="3">
    <source>
        <dbReference type="Google" id="ProtNLM"/>
    </source>
</evidence>
<protein>
    <recommendedName>
        <fullName evidence="3">F-box associated domain-containing protein</fullName>
    </recommendedName>
</protein>
<gene>
    <name evidence="1" type="ORF">TSUD_376200</name>
</gene>
<sequence>MMDSKSSSSSKVSRSYTPLLFYMDSTESKMDIIPPSIYNTIVFYNPSASNMDIYLCQMTNYPVPQKLSSTIVLTSHHRVDGLYHSEFHLLNNKLKLNVPRRRLTVLNGSIALISNYHDDIVFHISILGEIGVSESRITLYIYGPLPFLQWPPIGFGKMGYMFFEKKDYQVAYFDLNTQIIEDVGTIPRRKTSSFIVGLYKGSRWRSGN</sequence>
<name>A0A2Z6M1A5_TRISU</name>
<dbReference type="Proteomes" id="UP000242715">
    <property type="component" value="Unassembled WGS sequence"/>
</dbReference>
<dbReference type="AlphaFoldDB" id="A0A2Z6M1A5"/>
<proteinExistence type="predicted"/>
<keyword evidence="2" id="KW-1185">Reference proteome</keyword>
<dbReference type="OrthoDB" id="1427941at2759"/>
<evidence type="ECO:0000313" key="1">
    <source>
        <dbReference type="EMBL" id="GAU25901.1"/>
    </source>
</evidence>
<accession>A0A2Z6M1A5</accession>
<reference evidence="2" key="1">
    <citation type="journal article" date="2017" name="Front. Plant Sci.">
        <title>Climate Clever Clovers: New Paradigm to Reduce the Environmental Footprint of Ruminants by Breeding Low Methanogenic Forages Utilizing Haplotype Variation.</title>
        <authorList>
            <person name="Kaur P."/>
            <person name="Appels R."/>
            <person name="Bayer P.E."/>
            <person name="Keeble-Gagnere G."/>
            <person name="Wang J."/>
            <person name="Hirakawa H."/>
            <person name="Shirasawa K."/>
            <person name="Vercoe P."/>
            <person name="Stefanova K."/>
            <person name="Durmic Z."/>
            <person name="Nichols P."/>
            <person name="Revell C."/>
            <person name="Isobe S.N."/>
            <person name="Edwards D."/>
            <person name="Erskine W."/>
        </authorList>
    </citation>
    <scope>NUCLEOTIDE SEQUENCE [LARGE SCALE GENOMIC DNA]</scope>
    <source>
        <strain evidence="2">cv. Daliak</strain>
    </source>
</reference>
<organism evidence="1 2">
    <name type="scientific">Trifolium subterraneum</name>
    <name type="common">Subterranean clover</name>
    <dbReference type="NCBI Taxonomy" id="3900"/>
    <lineage>
        <taxon>Eukaryota</taxon>
        <taxon>Viridiplantae</taxon>
        <taxon>Streptophyta</taxon>
        <taxon>Embryophyta</taxon>
        <taxon>Tracheophyta</taxon>
        <taxon>Spermatophyta</taxon>
        <taxon>Magnoliopsida</taxon>
        <taxon>eudicotyledons</taxon>
        <taxon>Gunneridae</taxon>
        <taxon>Pentapetalae</taxon>
        <taxon>rosids</taxon>
        <taxon>fabids</taxon>
        <taxon>Fabales</taxon>
        <taxon>Fabaceae</taxon>
        <taxon>Papilionoideae</taxon>
        <taxon>50 kb inversion clade</taxon>
        <taxon>NPAAA clade</taxon>
        <taxon>Hologalegina</taxon>
        <taxon>IRL clade</taxon>
        <taxon>Trifolieae</taxon>
        <taxon>Trifolium</taxon>
    </lineage>
</organism>
<evidence type="ECO:0000313" key="2">
    <source>
        <dbReference type="Proteomes" id="UP000242715"/>
    </source>
</evidence>
<dbReference type="EMBL" id="DF973324">
    <property type="protein sequence ID" value="GAU25901.1"/>
    <property type="molecule type" value="Genomic_DNA"/>
</dbReference>